<gene>
    <name evidence="2" type="ORF">NCTC13102_01208</name>
</gene>
<reference evidence="2 3" key="1">
    <citation type="submission" date="2018-06" db="EMBL/GenBank/DDBJ databases">
        <authorList>
            <consortium name="Pathogen Informatics"/>
            <person name="Doyle S."/>
        </authorList>
    </citation>
    <scope>NUCLEOTIDE SEQUENCE [LARGE SCALE GENOMIC DNA]</scope>
    <source>
        <strain evidence="2 3">NCTC13102</strain>
    </source>
</reference>
<dbReference type="Pfam" id="PF04367">
    <property type="entry name" value="DUF502"/>
    <property type="match status" value="1"/>
</dbReference>
<dbReference type="InterPro" id="IPR007462">
    <property type="entry name" value="COV1-like"/>
</dbReference>
<evidence type="ECO:0000313" key="3">
    <source>
        <dbReference type="Proteomes" id="UP000250166"/>
    </source>
</evidence>
<dbReference type="PANTHER" id="PTHR31876">
    <property type="entry name" value="COV-LIKE PROTEIN 1"/>
    <property type="match status" value="1"/>
</dbReference>
<keyword evidence="1" id="KW-1133">Transmembrane helix</keyword>
<keyword evidence="1" id="KW-0472">Membrane</keyword>
<dbReference type="RefSeq" id="WP_023949564.1">
    <property type="nucleotide sequence ID" value="NZ_JAERIV010000021.1"/>
</dbReference>
<feature type="transmembrane region" description="Helical" evidence="1">
    <location>
        <begin position="12"/>
        <end position="40"/>
    </location>
</feature>
<accession>A0A2X3BD15</accession>
<sequence>MGVLFRFIGKGVLALAPIIILIWILKFVYDILAAIISVIFNTTANNTLATLGIVLIMIVILAYAGYLLEKNKDFILLKMSEFFINKIPGIASIYSVLKDVVQMFSGKGSESYLGVAYVKFGESEVIGFITKEEDEYLWVFVPTTPNPTSGILFKIPKANVRKSDMSVAEGLKKVVSLGMK</sequence>
<proteinExistence type="predicted"/>
<dbReference type="EMBL" id="UAWL01000006">
    <property type="protein sequence ID" value="SQB98741.1"/>
    <property type="molecule type" value="Genomic_DNA"/>
</dbReference>
<dbReference type="Proteomes" id="UP000250166">
    <property type="component" value="Unassembled WGS sequence"/>
</dbReference>
<dbReference type="AlphaFoldDB" id="A0A2X3BD15"/>
<evidence type="ECO:0000256" key="1">
    <source>
        <dbReference type="SAM" id="Phobius"/>
    </source>
</evidence>
<protein>
    <submittedName>
        <fullName evidence="2">Uncharacterized conserved protein</fullName>
    </submittedName>
</protein>
<keyword evidence="1" id="KW-0812">Transmembrane</keyword>
<feature type="transmembrane region" description="Helical" evidence="1">
    <location>
        <begin position="46"/>
        <end position="68"/>
    </location>
</feature>
<evidence type="ECO:0000313" key="2">
    <source>
        <dbReference type="EMBL" id="SQB98741.1"/>
    </source>
</evidence>
<organism evidence="2 3">
    <name type="scientific">Helicobacter fennelliae</name>
    <dbReference type="NCBI Taxonomy" id="215"/>
    <lineage>
        <taxon>Bacteria</taxon>
        <taxon>Pseudomonadati</taxon>
        <taxon>Campylobacterota</taxon>
        <taxon>Epsilonproteobacteria</taxon>
        <taxon>Campylobacterales</taxon>
        <taxon>Helicobacteraceae</taxon>
        <taxon>Helicobacter</taxon>
    </lineage>
</organism>
<dbReference type="PANTHER" id="PTHR31876:SF26">
    <property type="entry name" value="PROTEIN LIKE COV 2"/>
    <property type="match status" value="1"/>
</dbReference>
<name>A0A2X3BD15_9HELI</name>